<accession>A0A9X1HP27</accession>
<evidence type="ECO:0000313" key="2">
    <source>
        <dbReference type="Proteomes" id="UP001139409"/>
    </source>
</evidence>
<evidence type="ECO:0008006" key="3">
    <source>
        <dbReference type="Google" id="ProtNLM"/>
    </source>
</evidence>
<protein>
    <recommendedName>
        <fullName evidence="3">Lipoprotein</fullName>
    </recommendedName>
</protein>
<dbReference type="RefSeq" id="WP_225696667.1">
    <property type="nucleotide sequence ID" value="NZ_JAIXNE010000001.1"/>
</dbReference>
<dbReference type="EMBL" id="JAIXNE010000001">
    <property type="protein sequence ID" value="MCA6073552.1"/>
    <property type="molecule type" value="Genomic_DNA"/>
</dbReference>
<reference evidence="1" key="1">
    <citation type="submission" date="2021-09" db="EMBL/GenBank/DDBJ databases">
        <title>Fulvivirga sp. isolated from coastal sediment.</title>
        <authorList>
            <person name="Yu H."/>
        </authorList>
    </citation>
    <scope>NUCLEOTIDE SEQUENCE</scope>
    <source>
        <strain evidence="1">1062</strain>
    </source>
</reference>
<dbReference type="PROSITE" id="PS51257">
    <property type="entry name" value="PROKAR_LIPOPROTEIN"/>
    <property type="match status" value="1"/>
</dbReference>
<name>A0A9X1HP27_9BACT</name>
<comment type="caution">
    <text evidence="1">The sequence shown here is derived from an EMBL/GenBank/DDBJ whole genome shotgun (WGS) entry which is preliminary data.</text>
</comment>
<proteinExistence type="predicted"/>
<dbReference type="AlphaFoldDB" id="A0A9X1HP27"/>
<keyword evidence="2" id="KW-1185">Reference proteome</keyword>
<dbReference type="Proteomes" id="UP001139409">
    <property type="component" value="Unassembled WGS sequence"/>
</dbReference>
<organism evidence="1 2">
    <name type="scientific">Fulvivirga sedimenti</name>
    <dbReference type="NCBI Taxonomy" id="2879465"/>
    <lineage>
        <taxon>Bacteria</taxon>
        <taxon>Pseudomonadati</taxon>
        <taxon>Bacteroidota</taxon>
        <taxon>Cytophagia</taxon>
        <taxon>Cytophagales</taxon>
        <taxon>Fulvivirgaceae</taxon>
        <taxon>Fulvivirga</taxon>
    </lineage>
</organism>
<sequence length="297" mass="33711">MGRIYQSGVIGLLIITAFSLFSGCDVSTSEREKPETESLNKDRETIELIFGRLPHPNVISSKLEASGTDFDWTFLGIGNYPRPERDTLRAILSGILLSDVSYFIAFDQGDLEKPYFERLNILSGNMCQISKDEQDLLNSAFSASINRRDSLQFLLDQIYFRTTKSLQNGSKNDLSTLFAVASVTENLFITTSLINSYPNDILAEDSRSIILLPLIRTLLEQEPYLEDAMLLLEQGSQSSLGSNLLEHLRIVDSQFDQLNVEENLRNRRVDLVMADSTFIKMRKEIVNARMILYEELE</sequence>
<gene>
    <name evidence="1" type="ORF">LDX50_01675</name>
</gene>
<evidence type="ECO:0000313" key="1">
    <source>
        <dbReference type="EMBL" id="MCA6073552.1"/>
    </source>
</evidence>